<dbReference type="Gene3D" id="1.25.40.10">
    <property type="entry name" value="Tetratricopeptide repeat domain"/>
    <property type="match status" value="2"/>
</dbReference>
<dbReference type="PANTHER" id="PTHR44366">
    <property type="entry name" value="UDP-N-ACETYLGLUCOSAMINE--PEPTIDE N-ACETYLGLUCOSAMINYLTRANSFERASE 110 KDA SUBUNIT"/>
    <property type="match status" value="1"/>
</dbReference>
<gene>
    <name evidence="3" type="ORF">Q31a_04560</name>
</gene>
<feature type="repeat" description="TPR" evidence="1">
    <location>
        <begin position="242"/>
        <end position="275"/>
    </location>
</feature>
<keyword evidence="3" id="KW-0449">Lipoprotein</keyword>
<dbReference type="InterPro" id="IPR011990">
    <property type="entry name" value="TPR-like_helical_dom_sf"/>
</dbReference>
<feature type="domain" description="Cytochrome c-type biogenesis protein H TPR" evidence="2">
    <location>
        <begin position="170"/>
        <end position="270"/>
    </location>
</feature>
<dbReference type="SUPFAM" id="SSF48452">
    <property type="entry name" value="TPR-like"/>
    <property type="match status" value="1"/>
</dbReference>
<feature type="repeat" description="TPR" evidence="1">
    <location>
        <begin position="276"/>
        <end position="309"/>
    </location>
</feature>
<dbReference type="InterPro" id="IPR029063">
    <property type="entry name" value="SAM-dependent_MTases_sf"/>
</dbReference>
<dbReference type="InterPro" id="IPR019734">
    <property type="entry name" value="TPR_rpt"/>
</dbReference>
<dbReference type="CDD" id="cd02440">
    <property type="entry name" value="AdoMet_MTases"/>
    <property type="match status" value="1"/>
</dbReference>
<proteinExistence type="predicted"/>
<dbReference type="GO" id="GO:0097363">
    <property type="term" value="F:protein O-acetylglucosaminyltransferase activity"/>
    <property type="evidence" value="ECO:0007669"/>
    <property type="project" value="TreeGrafter"/>
</dbReference>
<evidence type="ECO:0000313" key="4">
    <source>
        <dbReference type="Proteomes" id="UP000318017"/>
    </source>
</evidence>
<organism evidence="3 4">
    <name type="scientific">Aureliella helgolandensis</name>
    <dbReference type="NCBI Taxonomy" id="2527968"/>
    <lineage>
        <taxon>Bacteria</taxon>
        <taxon>Pseudomonadati</taxon>
        <taxon>Planctomycetota</taxon>
        <taxon>Planctomycetia</taxon>
        <taxon>Pirellulales</taxon>
        <taxon>Pirellulaceae</taxon>
        <taxon>Aureliella</taxon>
    </lineage>
</organism>
<keyword evidence="4" id="KW-1185">Reference proteome</keyword>
<dbReference type="InterPro" id="IPR056413">
    <property type="entry name" value="TPR_CcmH_CycH"/>
</dbReference>
<dbReference type="KEGG" id="ahel:Q31a_04560"/>
<dbReference type="AlphaFoldDB" id="A0A518G0P5"/>
<dbReference type="Gene3D" id="3.40.50.150">
    <property type="entry name" value="Vaccinia Virus protein VP39"/>
    <property type="match status" value="1"/>
</dbReference>
<dbReference type="Pfam" id="PF14559">
    <property type="entry name" value="TPR_19"/>
    <property type="match status" value="1"/>
</dbReference>
<reference evidence="3 4" key="1">
    <citation type="submission" date="2019-02" db="EMBL/GenBank/DDBJ databases">
        <title>Deep-cultivation of Planctomycetes and their phenomic and genomic characterization uncovers novel biology.</title>
        <authorList>
            <person name="Wiegand S."/>
            <person name="Jogler M."/>
            <person name="Boedeker C."/>
            <person name="Pinto D."/>
            <person name="Vollmers J."/>
            <person name="Rivas-Marin E."/>
            <person name="Kohn T."/>
            <person name="Peeters S.H."/>
            <person name="Heuer A."/>
            <person name="Rast P."/>
            <person name="Oberbeckmann S."/>
            <person name="Bunk B."/>
            <person name="Jeske O."/>
            <person name="Meyerdierks A."/>
            <person name="Storesund J.E."/>
            <person name="Kallscheuer N."/>
            <person name="Luecker S."/>
            <person name="Lage O.M."/>
            <person name="Pohl T."/>
            <person name="Merkel B.J."/>
            <person name="Hornburger P."/>
            <person name="Mueller R.-W."/>
            <person name="Bruemmer F."/>
            <person name="Labrenz M."/>
            <person name="Spormann A.M."/>
            <person name="Op den Camp H."/>
            <person name="Overmann J."/>
            <person name="Amann R."/>
            <person name="Jetten M.S.M."/>
            <person name="Mascher T."/>
            <person name="Medema M.H."/>
            <person name="Devos D.P."/>
            <person name="Kaster A.-K."/>
            <person name="Ovreas L."/>
            <person name="Rohde M."/>
            <person name="Galperin M.Y."/>
            <person name="Jogler C."/>
        </authorList>
    </citation>
    <scope>NUCLEOTIDE SEQUENCE [LARGE SCALE GENOMIC DNA]</scope>
    <source>
        <strain evidence="3 4">Q31a</strain>
    </source>
</reference>
<dbReference type="PANTHER" id="PTHR44366:SF1">
    <property type="entry name" value="UDP-N-ACETYLGLUCOSAMINE--PEPTIDE N-ACETYLGLUCOSAMINYLTRANSFERASE 110 KDA SUBUNIT"/>
    <property type="match status" value="1"/>
</dbReference>
<dbReference type="Proteomes" id="UP000318017">
    <property type="component" value="Chromosome"/>
</dbReference>
<accession>A0A518G0P5</accession>
<dbReference type="SMART" id="SM00028">
    <property type="entry name" value="TPR"/>
    <property type="match status" value="6"/>
</dbReference>
<name>A0A518G0P5_9BACT</name>
<evidence type="ECO:0000313" key="3">
    <source>
        <dbReference type="EMBL" id="QDV22173.1"/>
    </source>
</evidence>
<feature type="repeat" description="TPR" evidence="1">
    <location>
        <begin position="208"/>
        <end position="241"/>
    </location>
</feature>
<protein>
    <submittedName>
        <fullName evidence="3">Lipoprotein NlpI</fullName>
    </submittedName>
</protein>
<dbReference type="SUPFAM" id="SSF53335">
    <property type="entry name" value="S-adenosyl-L-methionine-dependent methyltransferases"/>
    <property type="match status" value="1"/>
</dbReference>
<feature type="repeat" description="TPR" evidence="1">
    <location>
        <begin position="174"/>
        <end position="207"/>
    </location>
</feature>
<dbReference type="Pfam" id="PF23914">
    <property type="entry name" value="TPR_CcmH_CycH"/>
    <property type="match status" value="1"/>
</dbReference>
<evidence type="ECO:0000256" key="1">
    <source>
        <dbReference type="PROSITE-ProRule" id="PRU00339"/>
    </source>
</evidence>
<keyword evidence="1" id="KW-0802">TPR repeat</keyword>
<sequence>MQCQWFVPLARLLLNPVRGFKFRNRRLTLRCSVESCHEHRCAQKDGMLATGWQVAGKGGDALRCATRIFQFPVGLRIPRRPLTLYLARPSTVPAACVVLLKDSFMGSARHFHPLRHPAFQSTDMAKKRPRRPLPASAADQGEALAAALKLHQHGQFPRAEKAYGKILLLDSKNAVVHHLLGRLYFQTDRRDAAIAALQQAVVLQPEYPDALLDLANMLHEVGSLTQAENCLHQLIRLRPEHALALNNLGVLYKDQQRFDEAIGAYRSSLQLDACNAEVLCNLAHALTCIDDLEGAVQTYRRVLDLEPASVEAHRCLVSLLRRAGQHAEAIEILSSWLELEPDNPVARHLVSAGSRTEVPQRASDEYVRDVFDKFAVTFEADLARLKYRGPLIVEQALTRELGSPEPLPSVLDAGCGTGLCGPVLRPFAQRLVGVDISRKMLEVAGQRRLYDELVEAELGDYLSRQSSLFDLIASADTFGYFGDLAALFLSAHAALVPGGLLLATIELSSDASELGYHLQSSGRYCHDRNYVSGSCEAAGFTIRNLVDDVLRVEAEQDVRVVVLAAQK</sequence>
<dbReference type="PROSITE" id="PS50005">
    <property type="entry name" value="TPR"/>
    <property type="match status" value="4"/>
</dbReference>
<dbReference type="EMBL" id="CP036298">
    <property type="protein sequence ID" value="QDV22173.1"/>
    <property type="molecule type" value="Genomic_DNA"/>
</dbReference>
<evidence type="ECO:0000259" key="2">
    <source>
        <dbReference type="Pfam" id="PF23914"/>
    </source>
</evidence>
<dbReference type="GO" id="GO:0006493">
    <property type="term" value="P:protein O-linked glycosylation"/>
    <property type="evidence" value="ECO:0007669"/>
    <property type="project" value="InterPro"/>
</dbReference>
<dbReference type="Pfam" id="PF13489">
    <property type="entry name" value="Methyltransf_23"/>
    <property type="match status" value="1"/>
</dbReference>
<dbReference type="InterPro" id="IPR037919">
    <property type="entry name" value="OGT"/>
</dbReference>